<dbReference type="InterPro" id="IPR036249">
    <property type="entry name" value="Thioredoxin-like_sf"/>
</dbReference>
<dbReference type="Pfam" id="PF02683">
    <property type="entry name" value="DsbD_TM"/>
    <property type="match status" value="1"/>
</dbReference>
<feature type="transmembrane region" description="Helical" evidence="7">
    <location>
        <begin position="372"/>
        <end position="396"/>
    </location>
</feature>
<feature type="domain" description="Thioredoxin" evidence="9">
    <location>
        <begin position="566"/>
        <end position="697"/>
    </location>
</feature>
<evidence type="ECO:0000256" key="6">
    <source>
        <dbReference type="ARBA" id="ARBA00023136"/>
    </source>
</evidence>
<feature type="transmembrane region" description="Helical" evidence="7">
    <location>
        <begin position="546"/>
        <end position="569"/>
    </location>
</feature>
<dbReference type="EMBL" id="DTQM01000114">
    <property type="protein sequence ID" value="HGC42771.1"/>
    <property type="molecule type" value="Genomic_DNA"/>
</dbReference>
<dbReference type="GO" id="GO:0045454">
    <property type="term" value="P:cell redox homeostasis"/>
    <property type="evidence" value="ECO:0007669"/>
    <property type="project" value="TreeGrafter"/>
</dbReference>
<feature type="signal peptide" evidence="8">
    <location>
        <begin position="1"/>
        <end position="26"/>
    </location>
</feature>
<dbReference type="InterPro" id="IPR003834">
    <property type="entry name" value="Cyt_c_assmbl_TM_dom"/>
</dbReference>
<organism evidence="10">
    <name type="scientific">Acidicaldus sp</name>
    <dbReference type="NCBI Taxonomy" id="1872105"/>
    <lineage>
        <taxon>Bacteria</taxon>
        <taxon>Pseudomonadati</taxon>
        <taxon>Pseudomonadota</taxon>
        <taxon>Alphaproteobacteria</taxon>
        <taxon>Acetobacterales</taxon>
        <taxon>Acetobacteraceae</taxon>
        <taxon>Acidicaldus</taxon>
    </lineage>
</organism>
<dbReference type="PANTHER" id="PTHR32234">
    <property type="entry name" value="THIOL:DISULFIDE INTERCHANGE PROTEIN DSBD"/>
    <property type="match status" value="1"/>
</dbReference>
<accession>A0A8J4H9L9</accession>
<feature type="transmembrane region" description="Helical" evidence="7">
    <location>
        <begin position="417"/>
        <end position="442"/>
    </location>
</feature>
<reference evidence="10" key="1">
    <citation type="journal article" date="2020" name="mSystems">
        <title>Genome- and Community-Level Interaction Insights into Carbon Utilization and Element Cycling Functions of Hydrothermarchaeota in Hydrothermal Sediment.</title>
        <authorList>
            <person name="Zhou Z."/>
            <person name="Liu Y."/>
            <person name="Xu W."/>
            <person name="Pan J."/>
            <person name="Luo Z.H."/>
            <person name="Li M."/>
        </authorList>
    </citation>
    <scope>NUCLEOTIDE SEQUENCE</scope>
    <source>
        <strain evidence="10">SpSt-997</strain>
    </source>
</reference>
<evidence type="ECO:0000256" key="2">
    <source>
        <dbReference type="ARBA" id="ARBA00022475"/>
    </source>
</evidence>
<keyword evidence="2" id="KW-1003">Cell membrane</keyword>
<evidence type="ECO:0000259" key="9">
    <source>
        <dbReference type="PROSITE" id="PS51352"/>
    </source>
</evidence>
<keyword evidence="8" id="KW-0732">Signal</keyword>
<keyword evidence="4" id="KW-0201">Cytochrome c-type biogenesis</keyword>
<evidence type="ECO:0000256" key="7">
    <source>
        <dbReference type="SAM" id="Phobius"/>
    </source>
</evidence>
<proteinExistence type="predicted"/>
<feature type="transmembrane region" description="Helical" evidence="7">
    <location>
        <begin position="331"/>
        <end position="352"/>
    </location>
</feature>
<evidence type="ECO:0000313" key="10">
    <source>
        <dbReference type="EMBL" id="HGC42771.1"/>
    </source>
</evidence>
<dbReference type="InterPro" id="IPR013766">
    <property type="entry name" value="Thioredoxin_domain"/>
</dbReference>
<dbReference type="InterPro" id="IPR028250">
    <property type="entry name" value="DsbDN"/>
</dbReference>
<evidence type="ECO:0000256" key="1">
    <source>
        <dbReference type="ARBA" id="ARBA00004651"/>
    </source>
</evidence>
<keyword evidence="3 7" id="KW-0812">Transmembrane</keyword>
<dbReference type="GO" id="GO:0017004">
    <property type="term" value="P:cytochrome complex assembly"/>
    <property type="evidence" value="ECO:0007669"/>
    <property type="project" value="UniProtKB-KW"/>
</dbReference>
<keyword evidence="6 7" id="KW-0472">Membrane</keyword>
<dbReference type="Pfam" id="PF11412">
    <property type="entry name" value="DsbD_N"/>
    <property type="match status" value="1"/>
</dbReference>
<dbReference type="Gene3D" id="3.40.30.10">
    <property type="entry name" value="Glutaredoxin"/>
    <property type="match status" value="1"/>
</dbReference>
<gene>
    <name evidence="10" type="ORF">ENY07_06075</name>
</gene>
<dbReference type="GO" id="GO:0005886">
    <property type="term" value="C:plasma membrane"/>
    <property type="evidence" value="ECO:0007669"/>
    <property type="project" value="UniProtKB-SubCell"/>
</dbReference>
<dbReference type="PANTHER" id="PTHR32234:SF3">
    <property type="entry name" value="SUPPRESSION OF COPPER SENSITIVITY PROTEIN"/>
    <property type="match status" value="1"/>
</dbReference>
<dbReference type="AlphaFoldDB" id="A0A8J4H9L9"/>
<name>A0A8J4H9L9_9PROT</name>
<dbReference type="Pfam" id="PF13899">
    <property type="entry name" value="Thioredoxin_7"/>
    <property type="match status" value="1"/>
</dbReference>
<feature type="chain" id="PRO_5035227773" description="Thioredoxin domain-containing protein" evidence="8">
    <location>
        <begin position="27"/>
        <end position="706"/>
    </location>
</feature>
<dbReference type="GO" id="GO:0015035">
    <property type="term" value="F:protein-disulfide reductase activity"/>
    <property type="evidence" value="ECO:0007669"/>
    <property type="project" value="TreeGrafter"/>
</dbReference>
<keyword evidence="5 7" id="KW-1133">Transmembrane helix</keyword>
<evidence type="ECO:0000256" key="3">
    <source>
        <dbReference type="ARBA" id="ARBA00022692"/>
    </source>
</evidence>
<dbReference type="SUPFAM" id="SSF52833">
    <property type="entry name" value="Thioredoxin-like"/>
    <property type="match status" value="1"/>
</dbReference>
<protein>
    <recommendedName>
        <fullName evidence="9">Thioredoxin domain-containing protein</fullName>
    </recommendedName>
</protein>
<comment type="subcellular location">
    <subcellularLocation>
        <location evidence="1">Cell membrane</location>
        <topology evidence="1">Multi-pass membrane protein</topology>
    </subcellularLocation>
</comment>
<dbReference type="PROSITE" id="PS51352">
    <property type="entry name" value="THIOREDOXIN_2"/>
    <property type="match status" value="1"/>
</dbReference>
<feature type="transmembrane region" description="Helical" evidence="7">
    <location>
        <begin position="448"/>
        <end position="475"/>
    </location>
</feature>
<evidence type="ECO:0000256" key="4">
    <source>
        <dbReference type="ARBA" id="ARBA00022748"/>
    </source>
</evidence>
<dbReference type="InterPro" id="IPR035671">
    <property type="entry name" value="DsbD_gamma"/>
</dbReference>
<feature type="transmembrane region" description="Helical" evidence="7">
    <location>
        <begin position="514"/>
        <end position="534"/>
    </location>
</feature>
<feature type="transmembrane region" description="Helical" evidence="7">
    <location>
        <begin position="289"/>
        <end position="310"/>
    </location>
</feature>
<evidence type="ECO:0000256" key="5">
    <source>
        <dbReference type="ARBA" id="ARBA00022989"/>
    </source>
</evidence>
<comment type="caution">
    <text evidence="10">The sequence shown here is derived from an EMBL/GenBank/DDBJ whole genome shotgun (WGS) entry which is preliminary data.</text>
</comment>
<evidence type="ECO:0000256" key="8">
    <source>
        <dbReference type="SAM" id="SignalP"/>
    </source>
</evidence>
<sequence>MLSLLAVRVVLLVLLLGGGAAGLAKAAETAPFATARDRVSLVADTDAYAPGTPLRLGLRFQLAPGWHIYWKNPGEAGAPPTFHLDLPPGAGSGDFAWPAPVRISEGPVVVFGYTGDVLLPLPLSPPSRGNAPLAISAHATWLVCARICVPEEANFHLDLPAGHPAPAAEAALFVAADARMPRVVAWPAVITPEGHLVLTPGNDPLAATRHAYFFPDQPGLIDPEAAQPESAGGGRIDLALAPQKSFDPAADLAGVLEFAGDPARAVALRASPGSAPPIPEGALPLAESLLFGLLGGLILNLMPCVFPVLAMKAVGLARLAGAGRGAVLAQAFAYMAGTLATFAALGGTLIALRGAGDASGWGFQFQSPAFVAAMAWLLFGVGLNLSGVYTLGGGALGGGLAGLGQTLTTRHGVAGSFFTGLLAVLVATPCTAPFMGAAIAAAMAAPKLVALAIFLAMGLGLAAPYVLLALLPGLAGRLPRPGRWMDVLRQGLAFPMYGACAWLAWVVAREAGSAGVLGLAAGLVLLGFAAWTLGQAQQAATAEVRRIAQAAMLTAVLASVAVLSGLAVARDAPGAPIAIASDAAEQPYSPAALASLRASGRPVLVNMTAAWCVTCLVNERMALTSAEVRRALADRGVVYMVGDWTRQDPAITAYLRQFGRDGVPLYVLYPGGDRPPMVLPQILTETSVLAALERVHQKEAQASGTP</sequence>
<feature type="transmembrane region" description="Helical" evidence="7">
    <location>
        <begin position="487"/>
        <end position="508"/>
    </location>
</feature>
<dbReference type="CDD" id="cd02953">
    <property type="entry name" value="DsbDgamma"/>
    <property type="match status" value="1"/>
</dbReference>